<evidence type="ECO:0000313" key="1">
    <source>
        <dbReference type="EMBL" id="JAH74596.1"/>
    </source>
</evidence>
<organism evidence="1">
    <name type="scientific">Anguilla anguilla</name>
    <name type="common">European freshwater eel</name>
    <name type="synonym">Muraena anguilla</name>
    <dbReference type="NCBI Taxonomy" id="7936"/>
    <lineage>
        <taxon>Eukaryota</taxon>
        <taxon>Metazoa</taxon>
        <taxon>Chordata</taxon>
        <taxon>Craniata</taxon>
        <taxon>Vertebrata</taxon>
        <taxon>Euteleostomi</taxon>
        <taxon>Actinopterygii</taxon>
        <taxon>Neopterygii</taxon>
        <taxon>Teleostei</taxon>
        <taxon>Anguilliformes</taxon>
        <taxon>Anguillidae</taxon>
        <taxon>Anguilla</taxon>
    </lineage>
</organism>
<reference evidence="1" key="1">
    <citation type="submission" date="2014-11" db="EMBL/GenBank/DDBJ databases">
        <authorList>
            <person name="Amaro Gonzalez C."/>
        </authorList>
    </citation>
    <scope>NUCLEOTIDE SEQUENCE</scope>
</reference>
<reference evidence="1" key="2">
    <citation type="journal article" date="2015" name="Fish Shellfish Immunol.">
        <title>Early steps in the European eel (Anguilla anguilla)-Vibrio vulnificus interaction in the gills: Role of the RtxA13 toxin.</title>
        <authorList>
            <person name="Callol A."/>
            <person name="Pajuelo D."/>
            <person name="Ebbesson L."/>
            <person name="Teles M."/>
            <person name="MacKenzie S."/>
            <person name="Amaro C."/>
        </authorList>
    </citation>
    <scope>NUCLEOTIDE SEQUENCE</scope>
</reference>
<name>A0A0E9V999_ANGAN</name>
<accession>A0A0E9V999</accession>
<dbReference type="EMBL" id="GBXM01033981">
    <property type="protein sequence ID" value="JAH74596.1"/>
    <property type="molecule type" value="Transcribed_RNA"/>
</dbReference>
<dbReference type="AlphaFoldDB" id="A0A0E9V999"/>
<protein>
    <submittedName>
        <fullName evidence="1">Uncharacterized protein</fullName>
    </submittedName>
</protein>
<proteinExistence type="predicted"/>
<sequence length="28" mass="3239">MRHRRRCFVFFFTQQPQGFAAAPAPGTL</sequence>